<reference evidence="3 4" key="1">
    <citation type="submission" date="2016-10" db="EMBL/GenBank/DDBJ databases">
        <authorList>
            <person name="de Groot N.N."/>
        </authorList>
    </citation>
    <scope>NUCLEOTIDE SEQUENCE [LARGE SCALE GENOMIC DNA]</scope>
    <source>
        <strain evidence="3 4">DSM 15695</strain>
    </source>
</reference>
<protein>
    <submittedName>
        <fullName evidence="3">Pyruvate, water dikinase</fullName>
    </submittedName>
</protein>
<dbReference type="InterPro" id="IPR013815">
    <property type="entry name" value="ATP_grasp_subdomain_1"/>
</dbReference>
<dbReference type="Gene3D" id="3.30.1490.20">
    <property type="entry name" value="ATP-grasp fold, A domain"/>
    <property type="match status" value="1"/>
</dbReference>
<accession>A0A1H9DDN1</accession>
<dbReference type="GO" id="GO:0016301">
    <property type="term" value="F:kinase activity"/>
    <property type="evidence" value="ECO:0007669"/>
    <property type="project" value="UniProtKB-KW"/>
</dbReference>
<gene>
    <name evidence="3" type="ORF">SAMN04488558_105108</name>
</gene>
<evidence type="ECO:0000313" key="4">
    <source>
        <dbReference type="Proteomes" id="UP000198833"/>
    </source>
</evidence>
<feature type="domain" description="Pyruvate phosphate dikinase AMP/ATP-binding" evidence="2">
    <location>
        <begin position="15"/>
        <end position="221"/>
    </location>
</feature>
<keyword evidence="3" id="KW-0670">Pyruvate</keyword>
<dbReference type="GO" id="GO:0005524">
    <property type="term" value="F:ATP binding"/>
    <property type="evidence" value="ECO:0007669"/>
    <property type="project" value="InterPro"/>
</dbReference>
<dbReference type="InterPro" id="IPR036637">
    <property type="entry name" value="Phosphohistidine_dom_sf"/>
</dbReference>
<dbReference type="InterPro" id="IPR002192">
    <property type="entry name" value="PPDK_AMP/ATP-bd"/>
</dbReference>
<dbReference type="InterPro" id="IPR008279">
    <property type="entry name" value="PEP-util_enz_mobile_dom"/>
</dbReference>
<evidence type="ECO:0000313" key="3">
    <source>
        <dbReference type="EMBL" id="SEQ11574.1"/>
    </source>
</evidence>
<dbReference type="OrthoDB" id="9765468at2"/>
<dbReference type="Gene3D" id="3.30.470.20">
    <property type="entry name" value="ATP-grasp fold, B domain"/>
    <property type="match status" value="1"/>
</dbReference>
<dbReference type="Gene3D" id="3.50.30.10">
    <property type="entry name" value="Phosphohistidine domain"/>
    <property type="match status" value="1"/>
</dbReference>
<dbReference type="Pfam" id="PF01326">
    <property type="entry name" value="PPDK_N"/>
    <property type="match status" value="1"/>
</dbReference>
<dbReference type="RefSeq" id="WP_092571628.1">
    <property type="nucleotide sequence ID" value="NZ_CP149446.1"/>
</dbReference>
<proteinExistence type="predicted"/>
<dbReference type="InterPro" id="IPR051549">
    <property type="entry name" value="PEP_Utilizing_Enz"/>
</dbReference>
<name>A0A1H9DDN1_9LACT</name>
<keyword evidence="4" id="KW-1185">Reference proteome</keyword>
<keyword evidence="3" id="KW-0418">Kinase</keyword>
<sequence>MLATLHQATAQARYGNKISQLIQLIQLGYQVPPAYIFDADQVKTVLAKTFQVEEQDLLTFEQIMAYGQKGINHQALLSALHIQLETKLGDDMWQPGKVYIVRSSGSLEDSKEYAHAGLFESVAHCRNLTDLLMAMKDAIVSIFTPAVQSYYQRHRLQQTRFQFALLIQEQIEADWSGVAFSLNPSTGADQEFVLEVVEGEGAALVAGQAEPQRFTYQVQQDLTHSPSSSLLSQRVLNNIWQIVDQLRQFYAYPIDIELCGKGEQIFLLQVRSISQPPLQIDDQRWTTTNFRDGGVSAQVATPLIWSLYRDTWSQSLGNFVLDQGLWQNQPLPALICYHFGRIYWNLGLVKSCMAQVPGYVEAEFDDELGVPKHYKGLGFLQPFGWTRSTELSQRLFRFILTDRKKRKEAPTFLAQLSTSAQAFENKFKPTNARLERDELKLLWQQLVDQAYRQSEEAYFQRVFLNTVQFPYLKKILYRKLTESEFFALISDLANLSHRRLDRALDHLTQTIAQDPSEQAKWLSSSAQALNQDYRQQQLGPSQKLLDQFLKTYGYHSLRELNLQIPSFMEDPLPIIQAIQKNLQRTSKPEPEPYSLKHNSAMIHSLNPLERRLLKHLRDLLWLREEYKDLSTRYYHLIRQLALRVGEYATRQDDLDQVEDIFYLDHVSIRRYLHRETPDLRDEVDSAKAYVRSFASYSAPLELYPWTTPLAGSFTENEGLSGVGANQGYVQGRVRVIEQLTDLDQIEANEILVTPFLDTGWVHIFSQLRGIITETGGILSHGAIMAREYQLPVIVSAKGITSLLQTGDWIAMDGLSGSIQLMQKREGV</sequence>
<dbReference type="Proteomes" id="UP000198833">
    <property type="component" value="Unassembled WGS sequence"/>
</dbReference>
<dbReference type="AlphaFoldDB" id="A0A1H9DDN1"/>
<dbReference type="Pfam" id="PF00391">
    <property type="entry name" value="PEP-utilizers"/>
    <property type="match status" value="1"/>
</dbReference>
<dbReference type="STRING" id="89093.SAMN04488558_105108"/>
<evidence type="ECO:0000259" key="2">
    <source>
        <dbReference type="Pfam" id="PF01326"/>
    </source>
</evidence>
<dbReference type="SUPFAM" id="SSF56059">
    <property type="entry name" value="Glutathione synthetase ATP-binding domain-like"/>
    <property type="match status" value="1"/>
</dbReference>
<organism evidence="3 4">
    <name type="scientific">Ignavigranum ruoffiae</name>
    <dbReference type="NCBI Taxonomy" id="89093"/>
    <lineage>
        <taxon>Bacteria</taxon>
        <taxon>Bacillati</taxon>
        <taxon>Bacillota</taxon>
        <taxon>Bacilli</taxon>
        <taxon>Lactobacillales</taxon>
        <taxon>Aerococcaceae</taxon>
        <taxon>Ignavigranum</taxon>
    </lineage>
</organism>
<dbReference type="PANTHER" id="PTHR43615:SF1">
    <property type="entry name" value="PPDK_N DOMAIN-CONTAINING PROTEIN"/>
    <property type="match status" value="1"/>
</dbReference>
<dbReference type="SUPFAM" id="SSF52009">
    <property type="entry name" value="Phosphohistidine domain"/>
    <property type="match status" value="1"/>
</dbReference>
<keyword evidence="3" id="KW-0808">Transferase</keyword>
<evidence type="ECO:0000259" key="1">
    <source>
        <dbReference type="Pfam" id="PF00391"/>
    </source>
</evidence>
<dbReference type="PANTHER" id="PTHR43615">
    <property type="entry name" value="PHOSPHOENOLPYRUVATE SYNTHASE-RELATED"/>
    <property type="match status" value="1"/>
</dbReference>
<dbReference type="EMBL" id="FOEN01000005">
    <property type="protein sequence ID" value="SEQ11574.1"/>
    <property type="molecule type" value="Genomic_DNA"/>
</dbReference>
<feature type="domain" description="PEP-utilising enzyme mobile" evidence="1">
    <location>
        <begin position="746"/>
        <end position="816"/>
    </location>
</feature>